<dbReference type="InterPro" id="IPR013087">
    <property type="entry name" value="Znf_C2H2_type"/>
</dbReference>
<proteinExistence type="predicted"/>
<keyword evidence="4" id="KW-1185">Reference proteome</keyword>
<feature type="domain" description="C2H2-type" evidence="2">
    <location>
        <begin position="216"/>
        <end position="238"/>
    </location>
</feature>
<feature type="region of interest" description="Disordered" evidence="1">
    <location>
        <begin position="1"/>
        <end position="53"/>
    </location>
</feature>
<dbReference type="EMBL" id="JALLKP010000001">
    <property type="protein sequence ID" value="KAK2197303.1"/>
    <property type="molecule type" value="Genomic_DNA"/>
</dbReference>
<evidence type="ECO:0000313" key="3">
    <source>
        <dbReference type="EMBL" id="KAK2197303.1"/>
    </source>
</evidence>
<dbReference type="PROSITE" id="PS00028">
    <property type="entry name" value="ZINC_FINGER_C2H2_1"/>
    <property type="match status" value="1"/>
</dbReference>
<dbReference type="GO" id="GO:0016779">
    <property type="term" value="F:nucleotidyltransferase activity"/>
    <property type="evidence" value="ECO:0007669"/>
    <property type="project" value="TreeGrafter"/>
</dbReference>
<dbReference type="InterPro" id="IPR043519">
    <property type="entry name" value="NT_sf"/>
</dbReference>
<feature type="compositionally biased region" description="Low complexity" evidence="1">
    <location>
        <begin position="33"/>
        <end position="53"/>
    </location>
</feature>
<protein>
    <submittedName>
        <fullName evidence="3">Bifunctional Nucleotidyltransferase superfamily/Zinc finger C2H2-type</fullName>
    </submittedName>
</protein>
<dbReference type="Gene3D" id="1.10.1410.10">
    <property type="match status" value="1"/>
</dbReference>
<organism evidence="3 4">
    <name type="scientific">Babesia duncani</name>
    <dbReference type="NCBI Taxonomy" id="323732"/>
    <lineage>
        <taxon>Eukaryota</taxon>
        <taxon>Sar</taxon>
        <taxon>Alveolata</taxon>
        <taxon>Apicomplexa</taxon>
        <taxon>Aconoidasida</taxon>
        <taxon>Piroplasmida</taxon>
        <taxon>Babesiidae</taxon>
        <taxon>Babesia</taxon>
    </lineage>
</organism>
<dbReference type="SUPFAM" id="SSF81301">
    <property type="entry name" value="Nucleotidyltransferase"/>
    <property type="match status" value="1"/>
</dbReference>
<dbReference type="Proteomes" id="UP001214638">
    <property type="component" value="Unassembled WGS sequence"/>
</dbReference>
<name>A0AAD9UPP8_9APIC</name>
<dbReference type="KEGG" id="bdw:94334600"/>
<accession>A0AAD9UPP8</accession>
<comment type="caution">
    <text evidence="3">The sequence shown here is derived from an EMBL/GenBank/DDBJ whole genome shotgun (WGS) entry which is preliminary data.</text>
</comment>
<reference evidence="3" key="1">
    <citation type="journal article" date="2023" name="Nat. Microbiol.">
        <title>Babesia duncani multi-omics identifies virulence factors and drug targets.</title>
        <authorList>
            <person name="Singh P."/>
            <person name="Lonardi S."/>
            <person name="Liang Q."/>
            <person name="Vydyam P."/>
            <person name="Khabirova E."/>
            <person name="Fang T."/>
            <person name="Gihaz S."/>
            <person name="Thekkiniath J."/>
            <person name="Munshi M."/>
            <person name="Abel S."/>
            <person name="Ciampossin L."/>
            <person name="Batugedara G."/>
            <person name="Gupta M."/>
            <person name="Lu X.M."/>
            <person name="Lenz T."/>
            <person name="Chakravarty S."/>
            <person name="Cornillot E."/>
            <person name="Hu Y."/>
            <person name="Ma W."/>
            <person name="Gonzalez L.M."/>
            <person name="Sanchez S."/>
            <person name="Estrada K."/>
            <person name="Sanchez-Flores A."/>
            <person name="Montero E."/>
            <person name="Harb O.S."/>
            <person name="Le Roch K.G."/>
            <person name="Mamoun C.B."/>
        </authorList>
    </citation>
    <scope>NUCLEOTIDE SEQUENCE</scope>
    <source>
        <strain evidence="3">WA1</strain>
    </source>
</reference>
<dbReference type="AlphaFoldDB" id="A0AAD9UPP8"/>
<sequence length="1036" mass="117251">MKSLSSQQLESMGNNDILDDSLRKTRHSYKNKANNSSKLDSSVSTSPSSLKATSSPTLFEHFACDPIRDPLCRCHYAFKLCEHYLNNLISKVNSKTKGNRTCQLHDASSQDTDETVGRGHKSSCTLSFCDVYRHEIKMPLSNGGMTSLNGKNYKLKQARKPASVNGQQPLQQSTACIWNYTEAFPALDTGTSNRISYADALMESMSNESKTPNTQCCICGAKLSTLNLNSMHANEQGHEHETPTCYACRARRTHRNVSDDMENFVDTKLSHESITVMESKSGLAYEDKMIRNGSPNSKNDVCSTGEGSKVNSIEHQPFTLLDIDAVTYPSDHSEMIIKNIQAKCRRCNKPHLTTHIEELANILWIQSSVGKTDLGQEFRHDDVEQLVTLTLDCTEEMLEHIVNSIKPSETSIKNKLYLYEMMERVLKFSLGEDTQICMAGSTSYDVDVEYSNAQNGTGCFSDLDVEVLSSSYTFNSRAILTRVYHDLCNMQRIASDHKLYNNWVLGNSKIKLVSTAKVPIVILSTSSGLVCDISVNVTNSLVHRDLIKALIAKHSLLRSFMRIIKHWIKLRGIPSMKRGGFPSVFWMVIFCNIVDCFENDKNENHTNADMRRSSMLEWLEVGFKLLANGRNLIEMVQVFSGSLSYDTLSNPEWKLGTFGRNFIHLIEMEASQPHGVWLVYYYELERAVTLFKQYKELLGILVSLKVISLYYQNCMGFAECKDILDKYARKHGIEEDLWISYPMSDSVMGTCQIQLDAIAKRMWLKLSTTRVQDQINMLASHVLQKSVLTIMQIFEETSDREYSIPAAIEPPLHLELVLGGFGHYSQISHLPESAKRLAGSMWLDSGWFIAIVQEKLAIVKVIKTCIHWSSWWSMDFTSRRDSKSVFHALVHQRHAVGSLFVLVRDGGVVLLNPSHIVSGIHVTCLNKVDNSFQHQVRFMDPTSGHDCVYLLPNFELDRILSFEFLVKSRSENIDSSACKAYLNKWIPLCPRCGARDCYDSELSRHHISEGHEVRQNADLTRIFGALEFALKKQPLL</sequence>
<gene>
    <name evidence="3" type="ORF">BdWA1_000302</name>
</gene>
<evidence type="ECO:0000259" key="2">
    <source>
        <dbReference type="PROSITE" id="PS00028"/>
    </source>
</evidence>
<evidence type="ECO:0000256" key="1">
    <source>
        <dbReference type="SAM" id="MobiDB-lite"/>
    </source>
</evidence>
<dbReference type="GeneID" id="94334600"/>
<dbReference type="PANTHER" id="PTHR12271">
    <property type="entry name" value="POLY A POLYMERASE CID PAP -RELATED"/>
    <property type="match status" value="1"/>
</dbReference>
<evidence type="ECO:0000313" key="4">
    <source>
        <dbReference type="Proteomes" id="UP001214638"/>
    </source>
</evidence>
<dbReference type="PANTHER" id="PTHR12271:SF40">
    <property type="entry name" value="POLY(A) RNA POLYMERASE GLD2"/>
    <property type="match status" value="1"/>
</dbReference>
<dbReference type="GO" id="GO:0031123">
    <property type="term" value="P:RNA 3'-end processing"/>
    <property type="evidence" value="ECO:0007669"/>
    <property type="project" value="TreeGrafter"/>
</dbReference>
<dbReference type="RefSeq" id="XP_067804145.1">
    <property type="nucleotide sequence ID" value="XM_067945354.1"/>
</dbReference>
<feature type="compositionally biased region" description="Polar residues" evidence="1">
    <location>
        <begin position="1"/>
        <end position="14"/>
    </location>
</feature>